<organism evidence="2 3">
    <name type="scientific">Datura stramonium</name>
    <name type="common">Jimsonweed</name>
    <name type="synonym">Common thornapple</name>
    <dbReference type="NCBI Taxonomy" id="4076"/>
    <lineage>
        <taxon>Eukaryota</taxon>
        <taxon>Viridiplantae</taxon>
        <taxon>Streptophyta</taxon>
        <taxon>Embryophyta</taxon>
        <taxon>Tracheophyta</taxon>
        <taxon>Spermatophyta</taxon>
        <taxon>Magnoliopsida</taxon>
        <taxon>eudicotyledons</taxon>
        <taxon>Gunneridae</taxon>
        <taxon>Pentapetalae</taxon>
        <taxon>asterids</taxon>
        <taxon>lamiids</taxon>
        <taxon>Solanales</taxon>
        <taxon>Solanaceae</taxon>
        <taxon>Solanoideae</taxon>
        <taxon>Datureae</taxon>
        <taxon>Datura</taxon>
    </lineage>
</organism>
<name>A0ABS8V3L6_DATST</name>
<reference evidence="2 3" key="1">
    <citation type="journal article" date="2021" name="BMC Genomics">
        <title>Datura genome reveals duplications of psychoactive alkaloid biosynthetic genes and high mutation rate following tissue culture.</title>
        <authorList>
            <person name="Rajewski A."/>
            <person name="Carter-House D."/>
            <person name="Stajich J."/>
            <person name="Litt A."/>
        </authorList>
    </citation>
    <scope>NUCLEOTIDE SEQUENCE [LARGE SCALE GENOMIC DNA]</scope>
    <source>
        <strain evidence="2">AR-01</strain>
    </source>
</reference>
<dbReference type="Proteomes" id="UP000823775">
    <property type="component" value="Unassembled WGS sequence"/>
</dbReference>
<evidence type="ECO:0000256" key="1">
    <source>
        <dbReference type="SAM" id="MobiDB-lite"/>
    </source>
</evidence>
<evidence type="ECO:0000313" key="3">
    <source>
        <dbReference type="Proteomes" id="UP000823775"/>
    </source>
</evidence>
<keyword evidence="3" id="KW-1185">Reference proteome</keyword>
<dbReference type="EMBL" id="JACEIK010003444">
    <property type="protein sequence ID" value="MCD9641728.1"/>
    <property type="molecule type" value="Genomic_DNA"/>
</dbReference>
<proteinExistence type="predicted"/>
<accession>A0ABS8V3L6</accession>
<sequence>MGQKDQEETNEEKHDDVSLPQQPLRVGPGFEEPLDDDVATDEEMERVDSDIESDEEEEDSGMREAALALTDDED</sequence>
<gene>
    <name evidence="2" type="ORF">HAX54_028154</name>
</gene>
<comment type="caution">
    <text evidence="2">The sequence shown here is derived from an EMBL/GenBank/DDBJ whole genome shotgun (WGS) entry which is preliminary data.</text>
</comment>
<feature type="compositionally biased region" description="Acidic residues" evidence="1">
    <location>
        <begin position="32"/>
        <end position="59"/>
    </location>
</feature>
<feature type="region of interest" description="Disordered" evidence="1">
    <location>
        <begin position="1"/>
        <end position="74"/>
    </location>
</feature>
<feature type="compositionally biased region" description="Basic and acidic residues" evidence="1">
    <location>
        <begin position="1"/>
        <end position="17"/>
    </location>
</feature>
<protein>
    <submittedName>
        <fullName evidence="2">Uncharacterized protein</fullName>
    </submittedName>
</protein>
<evidence type="ECO:0000313" key="2">
    <source>
        <dbReference type="EMBL" id="MCD9641728.1"/>
    </source>
</evidence>